<reference evidence="1" key="1">
    <citation type="submission" date="2022-12" db="EMBL/GenBank/DDBJ databases">
        <title>Phocaeicola acetigenes sp. nov., isolated feces from a healthy human.</title>
        <authorList>
            <person name="Do H."/>
            <person name="Ha Y.B."/>
            <person name="Kim J.-S."/>
            <person name="Suh M.K."/>
            <person name="Kim H.S."/>
            <person name="Lee J.-S."/>
        </authorList>
    </citation>
    <scope>NUCLEOTIDE SEQUENCE</scope>
    <source>
        <strain evidence="1">KGMB11183</strain>
    </source>
</reference>
<dbReference type="InterPro" id="IPR036249">
    <property type="entry name" value="Thioredoxin-like_sf"/>
</dbReference>
<keyword evidence="2" id="KW-1185">Reference proteome</keyword>
<dbReference type="RefSeq" id="WP_269876449.1">
    <property type="nucleotide sequence ID" value="NZ_JAPZVM010000001.1"/>
</dbReference>
<name>A0ABT4PED7_9BACT</name>
<evidence type="ECO:0000313" key="2">
    <source>
        <dbReference type="Proteomes" id="UP001141933"/>
    </source>
</evidence>
<gene>
    <name evidence="1" type="ORF">O6P32_01695</name>
</gene>
<dbReference type="Proteomes" id="UP001141933">
    <property type="component" value="Unassembled WGS sequence"/>
</dbReference>
<proteinExistence type="predicted"/>
<dbReference type="Gene3D" id="3.40.30.10">
    <property type="entry name" value="Glutaredoxin"/>
    <property type="match status" value="1"/>
</dbReference>
<organism evidence="1 2">
    <name type="scientific">Phocaeicola acetigenes</name>
    <dbReference type="NCBI Taxonomy" id="3016083"/>
    <lineage>
        <taxon>Bacteria</taxon>
        <taxon>Pseudomonadati</taxon>
        <taxon>Bacteroidota</taxon>
        <taxon>Bacteroidia</taxon>
        <taxon>Bacteroidales</taxon>
        <taxon>Bacteroidaceae</taxon>
        <taxon>Phocaeicola</taxon>
    </lineage>
</organism>
<sequence length="164" mass="18417">MIKSVKWFFVVLIFSSFISFSFEEERVSAETLTVGEKAPELVLCNQTQSLDLRAGDGKYTLLSFWASYDATSRVKNAALSKEVRDYDRIKMISVSFDHYASVYRQAVKQDGIQLPESYVETEGANSKAFQAYGLENGFGNYLLDSNGVIIAKNLDAEELSSYLN</sequence>
<dbReference type="EMBL" id="JAPZVM010000001">
    <property type="protein sequence ID" value="MCZ8371419.1"/>
    <property type="molecule type" value="Genomic_DNA"/>
</dbReference>
<accession>A0ABT4PED7</accession>
<dbReference type="SUPFAM" id="SSF52833">
    <property type="entry name" value="Thioredoxin-like"/>
    <property type="match status" value="1"/>
</dbReference>
<protein>
    <submittedName>
        <fullName evidence="1">Thioredoxin-like domain-containing protein</fullName>
    </submittedName>
</protein>
<evidence type="ECO:0000313" key="1">
    <source>
        <dbReference type="EMBL" id="MCZ8371419.1"/>
    </source>
</evidence>
<comment type="caution">
    <text evidence="1">The sequence shown here is derived from an EMBL/GenBank/DDBJ whole genome shotgun (WGS) entry which is preliminary data.</text>
</comment>